<proteinExistence type="predicted"/>
<evidence type="ECO:0000313" key="3">
    <source>
        <dbReference type="Proteomes" id="UP000325286"/>
    </source>
</evidence>
<dbReference type="RefSeq" id="WP_068138388.1">
    <property type="nucleotide sequence ID" value="NZ_CP042914.1"/>
</dbReference>
<evidence type="ECO:0000256" key="1">
    <source>
        <dbReference type="SAM" id="MobiDB-lite"/>
    </source>
</evidence>
<feature type="region of interest" description="Disordered" evidence="1">
    <location>
        <begin position="37"/>
        <end position="96"/>
    </location>
</feature>
<dbReference type="KEGG" id="rul:UC8_11510"/>
<organism evidence="2 3">
    <name type="scientific">Roseimaritima ulvae</name>
    <dbReference type="NCBI Taxonomy" id="980254"/>
    <lineage>
        <taxon>Bacteria</taxon>
        <taxon>Pseudomonadati</taxon>
        <taxon>Planctomycetota</taxon>
        <taxon>Planctomycetia</taxon>
        <taxon>Pirellulales</taxon>
        <taxon>Pirellulaceae</taxon>
        <taxon>Roseimaritima</taxon>
    </lineage>
</organism>
<dbReference type="Proteomes" id="UP000325286">
    <property type="component" value="Chromosome"/>
</dbReference>
<gene>
    <name evidence="2" type="ORF">UC8_11510</name>
</gene>
<feature type="compositionally biased region" description="Basic residues" evidence="1">
    <location>
        <begin position="61"/>
        <end position="77"/>
    </location>
</feature>
<protein>
    <submittedName>
        <fullName evidence="2">Uncharacterized protein</fullName>
    </submittedName>
</protein>
<keyword evidence="3" id="KW-1185">Reference proteome</keyword>
<dbReference type="AlphaFoldDB" id="A0A5B9QNG2"/>
<dbReference type="OrthoDB" id="288919at2"/>
<reference evidence="2 3" key="1">
    <citation type="submission" date="2019-08" db="EMBL/GenBank/DDBJ databases">
        <title>Deep-cultivation of Planctomycetes and their phenomic and genomic characterization uncovers novel biology.</title>
        <authorList>
            <person name="Wiegand S."/>
            <person name="Jogler M."/>
            <person name="Boedeker C."/>
            <person name="Pinto D."/>
            <person name="Vollmers J."/>
            <person name="Rivas-Marin E."/>
            <person name="Kohn T."/>
            <person name="Peeters S.H."/>
            <person name="Heuer A."/>
            <person name="Rast P."/>
            <person name="Oberbeckmann S."/>
            <person name="Bunk B."/>
            <person name="Jeske O."/>
            <person name="Meyerdierks A."/>
            <person name="Storesund J.E."/>
            <person name="Kallscheuer N."/>
            <person name="Luecker S."/>
            <person name="Lage O.M."/>
            <person name="Pohl T."/>
            <person name="Merkel B.J."/>
            <person name="Hornburger P."/>
            <person name="Mueller R.-W."/>
            <person name="Bruemmer F."/>
            <person name="Labrenz M."/>
            <person name="Spormann A.M."/>
            <person name="Op den Camp H."/>
            <person name="Overmann J."/>
            <person name="Amann R."/>
            <person name="Jetten M.S.M."/>
            <person name="Mascher T."/>
            <person name="Medema M.H."/>
            <person name="Devos D.P."/>
            <person name="Kaster A.-K."/>
            <person name="Ovreas L."/>
            <person name="Rohde M."/>
            <person name="Galperin M.Y."/>
            <person name="Jogler C."/>
        </authorList>
    </citation>
    <scope>NUCLEOTIDE SEQUENCE [LARGE SCALE GENOMIC DNA]</scope>
    <source>
        <strain evidence="2 3">UC8</strain>
    </source>
</reference>
<evidence type="ECO:0000313" key="2">
    <source>
        <dbReference type="EMBL" id="QEG39190.1"/>
    </source>
</evidence>
<sequence length="199" mass="22074">MKILYDYRDRRPRRSSLQIVAWGLGLAMILVSSESQVAAADPPVAESSAEAAEPSVAESSKHKKRRRQRAARKRNGRPARSARPAQAEEQVPHPSEPVYGRLQLIGSFSLELGGTNVVHGEGSMTIELDRATVEKLAEGMEQNLDKAVPVLSNWLQIIEALPQTLESTSQILKRLADPQAQQQLRQVEQMLRLLPQPES</sequence>
<accession>A0A5B9QNG2</accession>
<name>A0A5B9QNG2_9BACT</name>
<dbReference type="EMBL" id="CP042914">
    <property type="protein sequence ID" value="QEG39190.1"/>
    <property type="molecule type" value="Genomic_DNA"/>
</dbReference>
<feature type="compositionally biased region" description="Low complexity" evidence="1">
    <location>
        <begin position="37"/>
        <end position="58"/>
    </location>
</feature>